<dbReference type="EMBL" id="JAUYVI010000003">
    <property type="protein sequence ID" value="MDQ7247891.1"/>
    <property type="molecule type" value="Genomic_DNA"/>
</dbReference>
<dbReference type="PROSITE" id="PS50263">
    <property type="entry name" value="CN_HYDROLASE"/>
    <property type="match status" value="1"/>
</dbReference>
<organism evidence="3 4">
    <name type="scientific">Dongia sedimenti</name>
    <dbReference type="NCBI Taxonomy" id="3064282"/>
    <lineage>
        <taxon>Bacteria</taxon>
        <taxon>Pseudomonadati</taxon>
        <taxon>Pseudomonadota</taxon>
        <taxon>Alphaproteobacteria</taxon>
        <taxon>Rhodospirillales</taxon>
        <taxon>Dongiaceae</taxon>
        <taxon>Dongia</taxon>
    </lineage>
</organism>
<evidence type="ECO:0000256" key="1">
    <source>
        <dbReference type="ARBA" id="ARBA00022801"/>
    </source>
</evidence>
<feature type="domain" description="CN hydrolase" evidence="2">
    <location>
        <begin position="5"/>
        <end position="253"/>
    </location>
</feature>
<evidence type="ECO:0000259" key="2">
    <source>
        <dbReference type="PROSITE" id="PS50263"/>
    </source>
</evidence>
<reference evidence="4" key="1">
    <citation type="submission" date="2023-08" db="EMBL/GenBank/DDBJ databases">
        <title>Rhodospirillaceae gen. nov., a novel taxon isolated from the Yangtze River Yuezi River estuary sludge.</title>
        <authorList>
            <person name="Ruan L."/>
        </authorList>
    </citation>
    <scope>NUCLEOTIDE SEQUENCE [LARGE SCALE GENOMIC DNA]</scope>
    <source>
        <strain evidence="4">R-7</strain>
    </source>
</reference>
<dbReference type="RefSeq" id="WP_379955334.1">
    <property type="nucleotide sequence ID" value="NZ_JAUYVI010000003.1"/>
</dbReference>
<keyword evidence="1 3" id="KW-0378">Hydrolase</keyword>
<sequence length="286" mass="30681">MPNSVKVALIQNCAERDVAPSVAAVEPLIRTAAQDKAQFILLPEMVAMLEPDSAKLLQKTTSEAEDPALKTFRALAQETGTWILVGSLLFKEPGKSRVVNRSLLVDPSGAITARYDKLHLFDVDVGDGQAYKESATVEPGERAVVAATPWGLAGLSICYDLRFAYLYRALAQAGAGMLTVPAAFTHATGKAHWHVLARARAIETGSFVLAPNQCGTHAEGRKTWGHSLIVNPWGEILADGGEEVGIVTATIDLDQVTEARRKIPALKHDRTFPAPGRPVLQSKAGE</sequence>
<protein>
    <submittedName>
        <fullName evidence="3">Carbon-nitrogen hydrolase family protein</fullName>
    </submittedName>
</protein>
<dbReference type="Proteomes" id="UP001230156">
    <property type="component" value="Unassembled WGS sequence"/>
</dbReference>
<evidence type="ECO:0000313" key="3">
    <source>
        <dbReference type="EMBL" id="MDQ7247891.1"/>
    </source>
</evidence>
<accession>A0ABU0YJK4</accession>
<dbReference type="InterPro" id="IPR036526">
    <property type="entry name" value="C-N_Hydrolase_sf"/>
</dbReference>
<dbReference type="SUPFAM" id="SSF56317">
    <property type="entry name" value="Carbon-nitrogen hydrolase"/>
    <property type="match status" value="1"/>
</dbReference>
<dbReference type="Pfam" id="PF00795">
    <property type="entry name" value="CN_hydrolase"/>
    <property type="match status" value="1"/>
</dbReference>
<dbReference type="PANTHER" id="PTHR23088:SF27">
    <property type="entry name" value="DEAMINATED GLUTATHIONE AMIDASE"/>
    <property type="match status" value="1"/>
</dbReference>
<proteinExistence type="predicted"/>
<dbReference type="PANTHER" id="PTHR23088">
    <property type="entry name" value="NITRILASE-RELATED"/>
    <property type="match status" value="1"/>
</dbReference>
<dbReference type="CDD" id="cd07572">
    <property type="entry name" value="nit"/>
    <property type="match status" value="1"/>
</dbReference>
<evidence type="ECO:0000313" key="4">
    <source>
        <dbReference type="Proteomes" id="UP001230156"/>
    </source>
</evidence>
<dbReference type="Gene3D" id="3.60.110.10">
    <property type="entry name" value="Carbon-nitrogen hydrolase"/>
    <property type="match status" value="1"/>
</dbReference>
<name>A0ABU0YJK4_9PROT</name>
<keyword evidence="4" id="KW-1185">Reference proteome</keyword>
<dbReference type="InterPro" id="IPR045254">
    <property type="entry name" value="Nit1/2_C-N_Hydrolase"/>
</dbReference>
<dbReference type="InterPro" id="IPR003010">
    <property type="entry name" value="C-N_Hydrolase"/>
</dbReference>
<gene>
    <name evidence="3" type="ORF">Q8A70_09450</name>
</gene>
<dbReference type="GO" id="GO:0016787">
    <property type="term" value="F:hydrolase activity"/>
    <property type="evidence" value="ECO:0007669"/>
    <property type="project" value="UniProtKB-KW"/>
</dbReference>
<comment type="caution">
    <text evidence="3">The sequence shown here is derived from an EMBL/GenBank/DDBJ whole genome shotgun (WGS) entry which is preliminary data.</text>
</comment>